<evidence type="ECO:0000256" key="1">
    <source>
        <dbReference type="PROSITE-ProRule" id="PRU00206"/>
    </source>
</evidence>
<keyword evidence="2" id="KW-1133">Transmembrane helix</keyword>
<keyword evidence="2" id="KW-0812">Transmembrane</keyword>
<dbReference type="SMART" id="SM00208">
    <property type="entry name" value="TNFR"/>
    <property type="match status" value="4"/>
</dbReference>
<feature type="chain" id="PRO_5027983586" evidence="3">
    <location>
        <begin position="24"/>
        <end position="256"/>
    </location>
</feature>
<keyword evidence="3" id="KW-0732">Signal</keyword>
<sequence>MFSASIVFGFVAVFSVPGLCCRATEYSTSDRQCCPMWNEDAHSQHSLTCHPAEYQIGLHKCCPMCPPGTCVKIHCTVFRTTSCLPCIEGSYMDNPTGRRECFSCTNCDAGSGLKVKSSCTLTSDAVCEPMEGFYCTDFKGDKCEAAQRHTSCKPGQYIREKGSSRSDTLCEDCRAGFFSADGTDCTAWTACTKDEVKTREGTSSSDVVCARATRRHFVLMPPSLLMLCAVVWLVTRVFQTKTNNMQVICVFNNVVF</sequence>
<dbReference type="InterPro" id="IPR008063">
    <property type="entry name" value="Fas_rcpt"/>
</dbReference>
<dbReference type="SUPFAM" id="SSF57586">
    <property type="entry name" value="TNF receptor-like"/>
    <property type="match status" value="2"/>
</dbReference>
<proteinExistence type="predicted"/>
<feature type="disulfide bond" evidence="1">
    <location>
        <begin position="86"/>
        <end position="101"/>
    </location>
</feature>
<evidence type="ECO:0000256" key="2">
    <source>
        <dbReference type="SAM" id="Phobius"/>
    </source>
</evidence>
<feature type="transmembrane region" description="Helical" evidence="2">
    <location>
        <begin position="217"/>
        <end position="235"/>
    </location>
</feature>
<evidence type="ECO:0000259" key="4">
    <source>
        <dbReference type="PROSITE" id="PS50050"/>
    </source>
</evidence>
<gene>
    <name evidence="6" type="primary">LOC114438001</name>
</gene>
<evidence type="ECO:0000256" key="3">
    <source>
        <dbReference type="SAM" id="SignalP"/>
    </source>
</evidence>
<evidence type="ECO:0000313" key="6">
    <source>
        <dbReference type="RefSeq" id="XP_028264808.1"/>
    </source>
</evidence>
<dbReference type="Pfam" id="PF00020">
    <property type="entry name" value="TNFR_c6"/>
    <property type="match status" value="2"/>
</dbReference>
<dbReference type="RefSeq" id="XP_028264808.1">
    <property type="nucleotide sequence ID" value="XM_028409007.1"/>
</dbReference>
<dbReference type="GeneID" id="114438001"/>
<dbReference type="GO" id="GO:0004888">
    <property type="term" value="F:transmembrane signaling receptor activity"/>
    <property type="evidence" value="ECO:0007669"/>
    <property type="project" value="InterPro"/>
</dbReference>
<dbReference type="GO" id="GO:0050830">
    <property type="term" value="P:defense response to Gram-positive bacterium"/>
    <property type="evidence" value="ECO:0007669"/>
    <property type="project" value="TreeGrafter"/>
</dbReference>
<dbReference type="GO" id="GO:0050829">
    <property type="term" value="P:defense response to Gram-negative bacterium"/>
    <property type="evidence" value="ECO:0007669"/>
    <property type="project" value="TreeGrafter"/>
</dbReference>
<dbReference type="PROSITE" id="PS50050">
    <property type="entry name" value="TNFR_NGFR_2"/>
    <property type="match status" value="1"/>
</dbReference>
<reference evidence="6" key="1">
    <citation type="submission" date="2025-08" db="UniProtKB">
        <authorList>
            <consortium name="RefSeq"/>
        </authorList>
    </citation>
    <scope>IDENTIFICATION</scope>
</reference>
<dbReference type="CDD" id="cd13405">
    <property type="entry name" value="TNFRSF14_teleost"/>
    <property type="match status" value="1"/>
</dbReference>
<dbReference type="PROSITE" id="PS00652">
    <property type="entry name" value="TNFR_NGFR_1"/>
    <property type="match status" value="1"/>
</dbReference>
<dbReference type="Gene3D" id="2.10.50.10">
    <property type="entry name" value="Tumor Necrosis Factor Receptor, subunit A, domain 2"/>
    <property type="match status" value="3"/>
</dbReference>
<dbReference type="GO" id="GO:0006955">
    <property type="term" value="P:immune response"/>
    <property type="evidence" value="ECO:0007669"/>
    <property type="project" value="InterPro"/>
</dbReference>
<accession>A0A6P7IGV3</accession>
<feature type="signal peptide" evidence="3">
    <location>
        <begin position="1"/>
        <end position="23"/>
    </location>
</feature>
<dbReference type="GO" id="GO:0007165">
    <property type="term" value="P:signal transduction"/>
    <property type="evidence" value="ECO:0007669"/>
    <property type="project" value="InterPro"/>
</dbReference>
<dbReference type="InParanoid" id="A0A6P7IGV3"/>
<dbReference type="InterPro" id="IPR001368">
    <property type="entry name" value="TNFR/NGFR_Cys_rich_reg"/>
</dbReference>
<dbReference type="GO" id="GO:0046642">
    <property type="term" value="P:negative regulation of alpha-beta T cell proliferation"/>
    <property type="evidence" value="ECO:0007669"/>
    <property type="project" value="TreeGrafter"/>
</dbReference>
<dbReference type="Proteomes" id="UP000515145">
    <property type="component" value="Chromosome 7"/>
</dbReference>
<dbReference type="OrthoDB" id="10031141at2759"/>
<dbReference type="GO" id="GO:0002720">
    <property type="term" value="P:positive regulation of cytokine production involved in immune response"/>
    <property type="evidence" value="ECO:0007669"/>
    <property type="project" value="TreeGrafter"/>
</dbReference>
<name>A0A6P7IGV3_9TELE</name>
<protein>
    <submittedName>
        <fullName evidence="6">Tumor necrosis factor receptor superfamily member 14-like</fullName>
    </submittedName>
</protein>
<dbReference type="PANTHER" id="PTHR46838">
    <property type="entry name" value="TUMOR NECROSIS FACTOR RECEPTOR SUPERFAMILY MEMBER 14"/>
    <property type="match status" value="1"/>
</dbReference>
<feature type="repeat" description="TNFR-Cys" evidence="1">
    <location>
        <begin position="85"/>
        <end position="127"/>
    </location>
</feature>
<keyword evidence="5" id="KW-1185">Reference proteome</keyword>
<dbReference type="AlphaFoldDB" id="A0A6P7IGV3"/>
<comment type="caution">
    <text evidence="1">Lacks conserved residue(s) required for the propagation of feature annotation.</text>
</comment>
<evidence type="ECO:0000313" key="5">
    <source>
        <dbReference type="Proteomes" id="UP000515145"/>
    </source>
</evidence>
<organism evidence="5 6">
    <name type="scientific">Parambassis ranga</name>
    <name type="common">Indian glassy fish</name>
    <dbReference type="NCBI Taxonomy" id="210632"/>
    <lineage>
        <taxon>Eukaryota</taxon>
        <taxon>Metazoa</taxon>
        <taxon>Chordata</taxon>
        <taxon>Craniata</taxon>
        <taxon>Vertebrata</taxon>
        <taxon>Euteleostomi</taxon>
        <taxon>Actinopterygii</taxon>
        <taxon>Neopterygii</taxon>
        <taxon>Teleostei</taxon>
        <taxon>Neoteleostei</taxon>
        <taxon>Acanthomorphata</taxon>
        <taxon>Ovalentaria</taxon>
        <taxon>Ambassidae</taxon>
        <taxon>Parambassis</taxon>
    </lineage>
</organism>
<dbReference type="PRINTS" id="PR01680">
    <property type="entry name" value="TNFACTORR6"/>
</dbReference>
<keyword evidence="2" id="KW-0472">Membrane</keyword>
<feature type="domain" description="TNFR-Cys" evidence="4">
    <location>
        <begin position="85"/>
        <end position="127"/>
    </location>
</feature>
<keyword evidence="1" id="KW-1015">Disulfide bond</keyword>
<dbReference type="GO" id="GO:0006915">
    <property type="term" value="P:apoptotic process"/>
    <property type="evidence" value="ECO:0007669"/>
    <property type="project" value="InterPro"/>
</dbReference>
<dbReference type="GO" id="GO:0009897">
    <property type="term" value="C:external side of plasma membrane"/>
    <property type="evidence" value="ECO:0007669"/>
    <property type="project" value="TreeGrafter"/>
</dbReference>
<dbReference type="PANTHER" id="PTHR46838:SF1">
    <property type="entry name" value="TUMOR NECROSIS FACTOR RECEPTOR SUPERFAMILY MEMBER 14"/>
    <property type="match status" value="1"/>
</dbReference>
<dbReference type="GO" id="GO:2000406">
    <property type="term" value="P:positive regulation of T cell migration"/>
    <property type="evidence" value="ECO:0007669"/>
    <property type="project" value="TreeGrafter"/>
</dbReference>